<keyword evidence="1" id="KW-0812">Transmembrane</keyword>
<evidence type="ECO:0000259" key="2">
    <source>
        <dbReference type="Pfam" id="PF07993"/>
    </source>
</evidence>
<evidence type="ECO:0000313" key="4">
    <source>
        <dbReference type="Proteomes" id="UP001147746"/>
    </source>
</evidence>
<dbReference type="EMBL" id="JAPZBO010000007">
    <property type="protein sequence ID" value="KAJ5311577.1"/>
    <property type="molecule type" value="Genomic_DNA"/>
</dbReference>
<proteinExistence type="predicted"/>
<dbReference type="Gene3D" id="3.40.50.720">
    <property type="entry name" value="NAD(P)-binding Rossmann-like Domain"/>
    <property type="match status" value="1"/>
</dbReference>
<keyword evidence="1" id="KW-0472">Membrane</keyword>
<evidence type="ECO:0000313" key="3">
    <source>
        <dbReference type="EMBL" id="KAJ5311577.1"/>
    </source>
</evidence>
<keyword evidence="1" id="KW-1133">Transmembrane helix</keyword>
<sequence>MANIAFACTILDRFVDVTSAYSNTHLYNRKHLPDVQINEESYELKIWYHVLDELSEVRKHGTSLAYEAENFPWAYAYAKYLTEWLLRYQFSEHASQEKLFIVRPGIIGPSLCLPFPGYITPMSSPYMMLAAALALVVSWRITIPQKWITQINTLLETKYLLMWPPIVSFVILLWGHRAAFMLLAESDRG</sequence>
<evidence type="ECO:0000256" key="1">
    <source>
        <dbReference type="SAM" id="Phobius"/>
    </source>
</evidence>
<reference evidence="3" key="1">
    <citation type="submission" date="2022-12" db="EMBL/GenBank/DDBJ databases">
        <authorList>
            <person name="Petersen C."/>
        </authorList>
    </citation>
    <scope>NUCLEOTIDE SEQUENCE</scope>
    <source>
        <strain evidence="3">IBT 21472</strain>
    </source>
</reference>
<dbReference type="AlphaFoldDB" id="A0A9W9PXA6"/>
<organism evidence="3 4">
    <name type="scientific">Penicillium atrosanguineum</name>
    <dbReference type="NCBI Taxonomy" id="1132637"/>
    <lineage>
        <taxon>Eukaryota</taxon>
        <taxon>Fungi</taxon>
        <taxon>Dikarya</taxon>
        <taxon>Ascomycota</taxon>
        <taxon>Pezizomycotina</taxon>
        <taxon>Eurotiomycetes</taxon>
        <taxon>Eurotiomycetidae</taxon>
        <taxon>Eurotiales</taxon>
        <taxon>Aspergillaceae</taxon>
        <taxon>Penicillium</taxon>
    </lineage>
</organism>
<accession>A0A9W9PXA6</accession>
<dbReference type="InterPro" id="IPR013120">
    <property type="entry name" value="FAR_NAD-bd"/>
</dbReference>
<reference evidence="3" key="2">
    <citation type="journal article" date="2023" name="IMA Fungus">
        <title>Comparative genomic study of the Penicillium genus elucidates a diverse pangenome and 15 lateral gene transfer events.</title>
        <authorList>
            <person name="Petersen C."/>
            <person name="Sorensen T."/>
            <person name="Nielsen M.R."/>
            <person name="Sondergaard T.E."/>
            <person name="Sorensen J.L."/>
            <person name="Fitzpatrick D.A."/>
            <person name="Frisvad J.C."/>
            <person name="Nielsen K.L."/>
        </authorList>
    </citation>
    <scope>NUCLEOTIDE SEQUENCE</scope>
    <source>
        <strain evidence="3">IBT 21472</strain>
    </source>
</reference>
<protein>
    <recommendedName>
        <fullName evidence="2">Thioester reductase (TE) domain-containing protein</fullName>
    </recommendedName>
</protein>
<dbReference type="Proteomes" id="UP001147746">
    <property type="component" value="Unassembled WGS sequence"/>
</dbReference>
<feature type="transmembrane region" description="Helical" evidence="1">
    <location>
        <begin position="163"/>
        <end position="184"/>
    </location>
</feature>
<name>A0A9W9PXA6_9EURO</name>
<feature type="transmembrane region" description="Helical" evidence="1">
    <location>
        <begin position="126"/>
        <end position="143"/>
    </location>
</feature>
<comment type="caution">
    <text evidence="3">The sequence shown here is derived from an EMBL/GenBank/DDBJ whole genome shotgun (WGS) entry which is preliminary data.</text>
</comment>
<keyword evidence="4" id="KW-1185">Reference proteome</keyword>
<dbReference type="Pfam" id="PF07993">
    <property type="entry name" value="NAD_binding_4"/>
    <property type="match status" value="1"/>
</dbReference>
<feature type="domain" description="Thioester reductase (TE)" evidence="2">
    <location>
        <begin position="4"/>
        <end position="137"/>
    </location>
</feature>
<gene>
    <name evidence="3" type="ORF">N7476_007437</name>
</gene>